<dbReference type="Pfam" id="PF20466">
    <property type="entry name" value="MmeI_TRD"/>
    <property type="match status" value="1"/>
</dbReference>
<dbReference type="Proteomes" id="UP001575105">
    <property type="component" value="Unassembled WGS sequence"/>
</dbReference>
<dbReference type="Pfam" id="PF20467">
    <property type="entry name" value="MmeI_C"/>
    <property type="match status" value="1"/>
</dbReference>
<comment type="caution">
    <text evidence="3">The sequence shown here is derived from an EMBL/GenBank/DDBJ whole genome shotgun (WGS) entry which is preliminary data.</text>
</comment>
<proteinExistence type="predicted"/>
<evidence type="ECO:0000313" key="4">
    <source>
        <dbReference type="Proteomes" id="UP001575105"/>
    </source>
</evidence>
<dbReference type="EMBL" id="JBGUBD010000007">
    <property type="protein sequence ID" value="MFA9479222.1"/>
    <property type="molecule type" value="Genomic_DNA"/>
</dbReference>
<dbReference type="InterPro" id="IPR046820">
    <property type="entry name" value="MmeI_TRD"/>
</dbReference>
<keyword evidence="4" id="KW-1185">Reference proteome</keyword>
<gene>
    <name evidence="3" type="ORF">ACERK3_13100</name>
</gene>
<evidence type="ECO:0000313" key="3">
    <source>
        <dbReference type="EMBL" id="MFA9479222.1"/>
    </source>
</evidence>
<organism evidence="3 4">
    <name type="scientific">Natronomicrosphaera hydrolytica</name>
    <dbReference type="NCBI Taxonomy" id="3242702"/>
    <lineage>
        <taxon>Bacteria</taxon>
        <taxon>Pseudomonadati</taxon>
        <taxon>Planctomycetota</taxon>
        <taxon>Phycisphaerae</taxon>
        <taxon>Phycisphaerales</taxon>
        <taxon>Phycisphaeraceae</taxon>
        <taxon>Natronomicrosphaera</taxon>
    </lineage>
</organism>
<evidence type="ECO:0000259" key="2">
    <source>
        <dbReference type="Pfam" id="PF20467"/>
    </source>
</evidence>
<name>A0ABV4U6J3_9BACT</name>
<reference evidence="3 4" key="1">
    <citation type="submission" date="2024-08" db="EMBL/GenBank/DDBJ databases">
        <title>Whole-genome sequencing of halo(alkali)philic microorganisms from hypersaline lakes.</title>
        <authorList>
            <person name="Sorokin D.Y."/>
            <person name="Merkel A.Y."/>
            <person name="Messina E."/>
            <person name="Yakimov M."/>
        </authorList>
    </citation>
    <scope>NUCLEOTIDE SEQUENCE [LARGE SCALE GENOMIC DNA]</scope>
    <source>
        <strain evidence="3 4">AB-hyl4</strain>
    </source>
</reference>
<evidence type="ECO:0000259" key="1">
    <source>
        <dbReference type="Pfam" id="PF20466"/>
    </source>
</evidence>
<feature type="domain" description="MmeI-like C-terminal" evidence="2">
    <location>
        <begin position="190"/>
        <end position="270"/>
    </location>
</feature>
<protein>
    <submittedName>
        <fullName evidence="3">Type IIL restriction-modification enzyme MmeI</fullName>
    </submittedName>
</protein>
<feature type="domain" description="MmeI-like target recognition" evidence="1">
    <location>
        <begin position="2"/>
        <end position="188"/>
    </location>
</feature>
<accession>A0ABV4U6J3</accession>
<dbReference type="InterPro" id="IPR046818">
    <property type="entry name" value="MmeI_C"/>
</dbReference>
<sequence>MPTIGIGNKPIDNGSYLFTPDEKQAFLAREPAAEPYFRPWIGSKEFLQGIERWCLWLGDCPPHELRTMPLCMQRVAEVRAFRLASKSTPTQRLADTPQRFHVENMPDDPFLVVPKVSSERRAYIPIGFVSPPVLASDLVFLVPHATPYHFGMLSSAMHMAWMRQVCGRLESRYRYSANLVYNNYPWPQEVSDKQRERVEKAAQGVLDARAQFPDATLADLYDPIAMPAVLRKAHATLDRAVDACYRRQPFTSERQRLEYLFALYETLLAPLTPAKKPRRTRRARTT</sequence>